<dbReference type="Pfam" id="PF00335">
    <property type="entry name" value="Tetraspanin"/>
    <property type="match status" value="1"/>
</dbReference>
<gene>
    <name evidence="16" type="primary">LOC116940334</name>
</gene>
<dbReference type="AlphaFoldDB" id="A0AAJ7WQC4"/>
<protein>
    <recommendedName>
        <fullName evidence="14">Tetraspanin</fullName>
    </recommendedName>
</protein>
<dbReference type="GO" id="GO:0031902">
    <property type="term" value="C:late endosome membrane"/>
    <property type="evidence" value="ECO:0007669"/>
    <property type="project" value="UniProtKB-SubCell"/>
</dbReference>
<reference evidence="16" key="1">
    <citation type="submission" date="2025-08" db="UniProtKB">
        <authorList>
            <consortium name="RefSeq"/>
        </authorList>
    </citation>
    <scope>IDENTIFICATION</scope>
    <source>
        <tissue evidence="16">Sperm</tissue>
    </source>
</reference>
<organism evidence="15 16">
    <name type="scientific">Petromyzon marinus</name>
    <name type="common">Sea lamprey</name>
    <dbReference type="NCBI Taxonomy" id="7757"/>
    <lineage>
        <taxon>Eukaryota</taxon>
        <taxon>Metazoa</taxon>
        <taxon>Chordata</taxon>
        <taxon>Craniata</taxon>
        <taxon>Vertebrata</taxon>
        <taxon>Cyclostomata</taxon>
        <taxon>Hyperoartia</taxon>
        <taxon>Petromyzontiformes</taxon>
        <taxon>Petromyzontidae</taxon>
        <taxon>Petromyzon</taxon>
    </lineage>
</organism>
<accession>A0AAJ7WQC4</accession>
<evidence type="ECO:0000313" key="15">
    <source>
        <dbReference type="Proteomes" id="UP001318040"/>
    </source>
</evidence>
<feature type="transmembrane region" description="Helical" evidence="14">
    <location>
        <begin position="63"/>
        <end position="86"/>
    </location>
</feature>
<dbReference type="CDD" id="cd03158">
    <property type="entry name" value="penumbra_like_LEL"/>
    <property type="match status" value="1"/>
</dbReference>
<dbReference type="PANTHER" id="PTHR19282:SF542">
    <property type="entry name" value="TETRASPANIN"/>
    <property type="match status" value="1"/>
</dbReference>
<feature type="disulfide bond" evidence="13">
    <location>
        <begin position="159"/>
        <end position="175"/>
    </location>
</feature>
<evidence type="ECO:0000256" key="12">
    <source>
        <dbReference type="ARBA" id="ARBA00065909"/>
    </source>
</evidence>
<evidence type="ECO:0000256" key="10">
    <source>
        <dbReference type="ARBA" id="ARBA00023180"/>
    </source>
</evidence>
<dbReference type="KEGG" id="pmrn:116940334"/>
<keyword evidence="7 14" id="KW-1133">Transmembrane helix</keyword>
<evidence type="ECO:0000256" key="9">
    <source>
        <dbReference type="ARBA" id="ARBA00023157"/>
    </source>
</evidence>
<keyword evidence="4" id="KW-1003">Cell membrane</keyword>
<keyword evidence="10" id="KW-0325">Glycoprotein</keyword>
<dbReference type="InterPro" id="IPR000301">
    <property type="entry name" value="Tetraspanin_animals"/>
</dbReference>
<sequence length="290" mass="32252">MATGNDGNPSASQRCCDAFTYKCLKYALFAYAVIFWLLGVLLLCLGAYAEVERQRSRTMSGMFLAPAIILLLAGSVLFVVSFLGLLGALRDNLTLLKIFLVTMILGLIIELIGGIVALVFRNSTQGFINDNIRKGIENYYDDLDFKNIMDSVQRKFQCCGGQDYTDWRVNVYHSCSSPGPASCGVPYTCCDVLEGSQPVKNTQCGFGALKLERLQLRGQIYTRGCVDALLIWLIDHYTVMAAILMGFLLPQLVGIILSWCYIGRLEDIILQNEQQEQEEARDAFIDEAEA</sequence>
<feature type="transmembrane region" description="Helical" evidence="14">
    <location>
        <begin position="98"/>
        <end position="120"/>
    </location>
</feature>
<evidence type="ECO:0000256" key="13">
    <source>
        <dbReference type="PIRSR" id="PIRSR002419-1"/>
    </source>
</evidence>
<dbReference type="Proteomes" id="UP001318040">
    <property type="component" value="Chromosome 8"/>
</dbReference>
<keyword evidence="8 14" id="KW-0472">Membrane</keyword>
<comment type="function">
    <text evidence="11">Part of TspanC8 subgroup, composed of 6 members that interact with the transmembrane metalloprotease ADAM10. This interaction is required for ADAM10 exit from the endoplasmic reticulum and for enzymatic maturation and trafficking to the cell surface as well as substrate specificity. Different TspanC8/ADAM10 complexes have distinct substrates. Promotes ADAM10-mediated cleavage of CDH2. Negatively regulates ligand-induced Notch activity probably by regulating ADAM10 activity.</text>
</comment>
<evidence type="ECO:0000256" key="11">
    <source>
        <dbReference type="ARBA" id="ARBA00056423"/>
    </source>
</evidence>
<keyword evidence="6" id="KW-0967">Endosome</keyword>
<dbReference type="GO" id="GO:0005886">
    <property type="term" value="C:plasma membrane"/>
    <property type="evidence" value="ECO:0007669"/>
    <property type="project" value="UniProtKB-SubCell"/>
</dbReference>
<feature type="transmembrane region" description="Helical" evidence="14">
    <location>
        <begin position="28"/>
        <end position="51"/>
    </location>
</feature>
<dbReference type="PIRSF" id="PIRSF002419">
    <property type="entry name" value="Tetraspanin"/>
    <property type="match status" value="1"/>
</dbReference>
<dbReference type="SUPFAM" id="SSF48652">
    <property type="entry name" value="Tetraspanin"/>
    <property type="match status" value="1"/>
</dbReference>
<evidence type="ECO:0000256" key="14">
    <source>
        <dbReference type="RuleBase" id="RU361218"/>
    </source>
</evidence>
<evidence type="ECO:0000256" key="7">
    <source>
        <dbReference type="ARBA" id="ARBA00022989"/>
    </source>
</evidence>
<evidence type="ECO:0000256" key="6">
    <source>
        <dbReference type="ARBA" id="ARBA00022753"/>
    </source>
</evidence>
<dbReference type="GO" id="GO:0019899">
    <property type="term" value="F:enzyme binding"/>
    <property type="evidence" value="ECO:0007669"/>
    <property type="project" value="UniProtKB-ARBA"/>
</dbReference>
<keyword evidence="15" id="KW-1185">Reference proteome</keyword>
<keyword evidence="5 14" id="KW-0812">Transmembrane</keyword>
<keyword evidence="9 13" id="KW-1015">Disulfide bond</keyword>
<evidence type="ECO:0000256" key="2">
    <source>
        <dbReference type="ARBA" id="ARBA00004651"/>
    </source>
</evidence>
<evidence type="ECO:0000256" key="1">
    <source>
        <dbReference type="ARBA" id="ARBA00004414"/>
    </source>
</evidence>
<dbReference type="FunFam" id="1.10.1450.10:FF:000011">
    <property type="entry name" value="Tetraspanin"/>
    <property type="match status" value="1"/>
</dbReference>
<evidence type="ECO:0000313" key="16">
    <source>
        <dbReference type="RefSeq" id="XP_032805912.1"/>
    </source>
</evidence>
<comment type="similarity">
    <text evidence="3 14">Belongs to the tetraspanin (TM4SF) family.</text>
</comment>
<dbReference type="GO" id="GO:0051604">
    <property type="term" value="P:protein maturation"/>
    <property type="evidence" value="ECO:0007669"/>
    <property type="project" value="UniProtKB-ARBA"/>
</dbReference>
<name>A0AAJ7WQC4_PETMA</name>
<dbReference type="PRINTS" id="PR00259">
    <property type="entry name" value="TMFOUR"/>
</dbReference>
<proteinExistence type="inferred from homology"/>
<dbReference type="InterPro" id="IPR018499">
    <property type="entry name" value="Tetraspanin/Peripherin"/>
</dbReference>
<evidence type="ECO:0000256" key="5">
    <source>
        <dbReference type="ARBA" id="ARBA00022692"/>
    </source>
</evidence>
<comment type="subcellular location">
    <subcellularLocation>
        <location evidence="2">Cell membrane</location>
        <topology evidence="2">Multi-pass membrane protein</topology>
    </subcellularLocation>
    <subcellularLocation>
        <location evidence="1">Late endosome membrane</location>
    </subcellularLocation>
    <subcellularLocation>
        <location evidence="14">Membrane</location>
        <topology evidence="14">Multi-pass membrane protein</topology>
    </subcellularLocation>
</comment>
<comment type="caution">
    <text evidence="14">Lacks conserved residue(s) required for the propagation of feature annotation.</text>
</comment>
<dbReference type="Gene3D" id="1.10.1450.10">
    <property type="entry name" value="Tetraspanin"/>
    <property type="match status" value="1"/>
</dbReference>
<dbReference type="GeneID" id="116940334"/>
<evidence type="ECO:0000256" key="4">
    <source>
        <dbReference type="ARBA" id="ARBA00022475"/>
    </source>
</evidence>
<dbReference type="PANTHER" id="PTHR19282">
    <property type="entry name" value="TETRASPANIN"/>
    <property type="match status" value="1"/>
</dbReference>
<dbReference type="RefSeq" id="XP_032805912.1">
    <property type="nucleotide sequence ID" value="XM_032950021.1"/>
</dbReference>
<comment type="subunit">
    <text evidence="12">Interacts with ADAM10; the interaction influences ADAM10 substrate specificity, endocytosis and turnover.</text>
</comment>
<evidence type="ECO:0000256" key="8">
    <source>
        <dbReference type="ARBA" id="ARBA00023136"/>
    </source>
</evidence>
<evidence type="ECO:0000256" key="3">
    <source>
        <dbReference type="ARBA" id="ARBA00006840"/>
    </source>
</evidence>
<dbReference type="InterPro" id="IPR008952">
    <property type="entry name" value="Tetraspanin_EC2_sf"/>
</dbReference>